<evidence type="ECO:0000259" key="2">
    <source>
        <dbReference type="Pfam" id="PF21107"/>
    </source>
</evidence>
<evidence type="ECO:0000256" key="1">
    <source>
        <dbReference type="SAM" id="MobiDB-lite"/>
    </source>
</evidence>
<dbReference type="Proteomes" id="UP001176961">
    <property type="component" value="Unassembled WGS sequence"/>
</dbReference>
<accession>A0AA36GMI1</accession>
<dbReference type="InterPro" id="IPR048998">
    <property type="entry name" value="STPR"/>
</dbReference>
<reference evidence="3" key="1">
    <citation type="submission" date="2023-07" db="EMBL/GenBank/DDBJ databases">
        <authorList>
            <consortium name="CYATHOMIX"/>
        </authorList>
    </citation>
    <scope>NUCLEOTIDE SEQUENCE</scope>
    <source>
        <strain evidence="3">N/A</strain>
    </source>
</reference>
<keyword evidence="4" id="KW-1185">Reference proteome</keyword>
<protein>
    <recommendedName>
        <fullName evidence="2">STPR domain-containing protein</fullName>
    </recommendedName>
</protein>
<comment type="caution">
    <text evidence="3">The sequence shown here is derived from an EMBL/GenBank/DDBJ whole genome shotgun (WGS) entry which is preliminary data.</text>
</comment>
<feature type="compositionally biased region" description="Low complexity" evidence="1">
    <location>
        <begin position="144"/>
        <end position="155"/>
    </location>
</feature>
<feature type="compositionally biased region" description="Basic and acidic residues" evidence="1">
    <location>
        <begin position="104"/>
        <end position="123"/>
    </location>
</feature>
<gene>
    <name evidence="3" type="ORF">CYNAS_LOCUS6791</name>
</gene>
<feature type="domain" description="STPR" evidence="2">
    <location>
        <begin position="70"/>
        <end position="132"/>
    </location>
</feature>
<sequence>MNLHHLPSGVESAAPDFEQDLAETIHACEDAEHLETRTSTTGAEIASYDFSERAASGTPYNNVDKGRLLLTAVAKRSANRRANETEEERKLRLSKLAMRARVRRSTESEEEKSIRLQRVAERAKTKRKRAAEGGSPQNSLPVGDTDASTSISASDNLKGNGIVEASRVKGVPQKRNEDFACNQCPSTSRGYDSETSENHQLALPQYTESLSEAFLNEEDSVVSLHLVA</sequence>
<dbReference type="AlphaFoldDB" id="A0AA36GMI1"/>
<dbReference type="Pfam" id="PF21107">
    <property type="entry name" value="STPRs"/>
    <property type="match status" value="1"/>
</dbReference>
<name>A0AA36GMI1_CYLNA</name>
<evidence type="ECO:0000313" key="3">
    <source>
        <dbReference type="EMBL" id="CAJ0594808.1"/>
    </source>
</evidence>
<dbReference type="EMBL" id="CATQJL010000112">
    <property type="protein sequence ID" value="CAJ0594808.1"/>
    <property type="molecule type" value="Genomic_DNA"/>
</dbReference>
<feature type="region of interest" description="Disordered" evidence="1">
    <location>
        <begin position="100"/>
        <end position="155"/>
    </location>
</feature>
<organism evidence="3 4">
    <name type="scientific">Cylicocyclus nassatus</name>
    <name type="common">Nematode worm</name>
    <dbReference type="NCBI Taxonomy" id="53992"/>
    <lineage>
        <taxon>Eukaryota</taxon>
        <taxon>Metazoa</taxon>
        <taxon>Ecdysozoa</taxon>
        <taxon>Nematoda</taxon>
        <taxon>Chromadorea</taxon>
        <taxon>Rhabditida</taxon>
        <taxon>Rhabditina</taxon>
        <taxon>Rhabditomorpha</taxon>
        <taxon>Strongyloidea</taxon>
        <taxon>Strongylidae</taxon>
        <taxon>Cylicocyclus</taxon>
    </lineage>
</organism>
<evidence type="ECO:0000313" key="4">
    <source>
        <dbReference type="Proteomes" id="UP001176961"/>
    </source>
</evidence>
<proteinExistence type="predicted"/>